<dbReference type="Pfam" id="PF04055">
    <property type="entry name" value="Radical_SAM"/>
    <property type="match status" value="1"/>
</dbReference>
<accession>A0A7Y9FPJ7</accession>
<dbReference type="NCBIfam" id="TIGR01579">
    <property type="entry name" value="MiaB-like-C"/>
    <property type="match status" value="1"/>
</dbReference>
<evidence type="ECO:0000256" key="9">
    <source>
        <dbReference type="ARBA" id="ARBA00023014"/>
    </source>
</evidence>
<dbReference type="InterPro" id="IPR020612">
    <property type="entry name" value="Methylthiotransferase_CS"/>
</dbReference>
<evidence type="ECO:0000256" key="8">
    <source>
        <dbReference type="ARBA" id="ARBA00023004"/>
    </source>
</evidence>
<dbReference type="EC" id="2.8.4.5" evidence="3"/>
<dbReference type="PROSITE" id="PS01278">
    <property type="entry name" value="MTTASE_RADICAL"/>
    <property type="match status" value="1"/>
</dbReference>
<name>A0A7Y9FPJ7_9SPHN</name>
<dbReference type="GO" id="GO:0051539">
    <property type="term" value="F:4 iron, 4 sulfur cluster binding"/>
    <property type="evidence" value="ECO:0007669"/>
    <property type="project" value="UniProtKB-KW"/>
</dbReference>
<dbReference type="CDD" id="cd01335">
    <property type="entry name" value="Radical_SAM"/>
    <property type="match status" value="1"/>
</dbReference>
<comment type="catalytic activity">
    <reaction evidence="11">
        <text>N(6)-L-threonylcarbamoyladenosine(37) in tRNA + (sulfur carrier)-SH + AH2 + 2 S-adenosyl-L-methionine = 2-methylsulfanyl-N(6)-L-threonylcarbamoyladenosine(37) in tRNA + (sulfur carrier)-H + 5'-deoxyadenosine + L-methionine + A + S-adenosyl-L-homocysteine + 2 H(+)</text>
        <dbReference type="Rhea" id="RHEA:37075"/>
        <dbReference type="Rhea" id="RHEA-COMP:10163"/>
        <dbReference type="Rhea" id="RHEA-COMP:11092"/>
        <dbReference type="Rhea" id="RHEA-COMP:14737"/>
        <dbReference type="Rhea" id="RHEA-COMP:14739"/>
        <dbReference type="ChEBI" id="CHEBI:13193"/>
        <dbReference type="ChEBI" id="CHEBI:15378"/>
        <dbReference type="ChEBI" id="CHEBI:17319"/>
        <dbReference type="ChEBI" id="CHEBI:17499"/>
        <dbReference type="ChEBI" id="CHEBI:29917"/>
        <dbReference type="ChEBI" id="CHEBI:57844"/>
        <dbReference type="ChEBI" id="CHEBI:57856"/>
        <dbReference type="ChEBI" id="CHEBI:59789"/>
        <dbReference type="ChEBI" id="CHEBI:64428"/>
        <dbReference type="ChEBI" id="CHEBI:74418"/>
        <dbReference type="ChEBI" id="CHEBI:74420"/>
        <dbReference type="EC" id="2.8.4.5"/>
    </reaction>
</comment>
<keyword evidence="5 15" id="KW-0808">Transferase</keyword>
<dbReference type="NCBIfam" id="TIGR00089">
    <property type="entry name" value="MiaB/RimO family radical SAM methylthiotransferase"/>
    <property type="match status" value="1"/>
</dbReference>
<dbReference type="GO" id="GO:0046872">
    <property type="term" value="F:metal ion binding"/>
    <property type="evidence" value="ECO:0007669"/>
    <property type="project" value="UniProtKB-KW"/>
</dbReference>
<reference evidence="15 16" key="1">
    <citation type="submission" date="2020-08" db="EMBL/GenBank/DDBJ databases">
        <title>The Agave Microbiome: Exploring the role of microbial communities in plant adaptations to desert environments.</title>
        <authorList>
            <person name="Partida-Martinez L.P."/>
        </authorList>
    </citation>
    <scope>NUCLEOTIDE SEQUENCE [LARGE SCALE GENOMIC DNA]</scope>
    <source>
        <strain evidence="15 16">AS2.3</strain>
    </source>
</reference>
<dbReference type="AlphaFoldDB" id="A0A7Y9FPJ7"/>
<sequence>MSAPAPEVISLGCRLNIAESETIRTLIAGRDTVVVNSCAVTNAAVKATRVAIRRARRARPGAELVVTGCAAQLDPAGFAAMPEVDRVIGNGEKLLRAAWDSLAPVVVGDIMQLRETAPHLAASFTGHARAFVEVQNGCDHRCTFCAIPFGRGPSRSVPAGALVVRIAGLVDAGHAEVVLTGVDLTSYGHDLPGAPTLGMLVERILRHVPALERLRLSSLDSIEIDERLFELVTGEARVMPHLHLSFQAGNDFILKRMKRRHSRAQAVATVARLKAARPDIAIGADLIAGFPTEDEAMFAETLALIDDADIVHGHIFPYSPRAGTPAARMPQVDAAAIKARAERLRDAAARRRAAWLAAQVGSVQQVLLERPGDRGHAANFAEVRLMPAPVRAESAEAPLSPSAALADSRPSTGSGLTGQIVTLRITDATDTHLLGTMI</sequence>
<keyword evidence="6" id="KW-0949">S-adenosyl-L-methionine</keyword>
<evidence type="ECO:0000256" key="1">
    <source>
        <dbReference type="ARBA" id="ARBA00001966"/>
    </source>
</evidence>
<evidence type="ECO:0000256" key="6">
    <source>
        <dbReference type="ARBA" id="ARBA00022691"/>
    </source>
</evidence>
<dbReference type="InterPro" id="IPR038135">
    <property type="entry name" value="Methylthiotransferase_N_sf"/>
</dbReference>
<comment type="function">
    <text evidence="2">Catalyzes the methylthiolation of N6-threonylcarbamoyladenosine (t(6)A), leading to the formation of 2-methylthio-N6-threonylcarbamoyladenosine (ms(2)t(6)A) at position 37 in tRNAs that read codons beginning with adenine.</text>
</comment>
<dbReference type="InterPro" id="IPR002792">
    <property type="entry name" value="TRAM_dom"/>
</dbReference>
<evidence type="ECO:0000259" key="13">
    <source>
        <dbReference type="PROSITE" id="PS51449"/>
    </source>
</evidence>
<dbReference type="PROSITE" id="PS51918">
    <property type="entry name" value="RADICAL_SAM"/>
    <property type="match status" value="1"/>
</dbReference>
<dbReference type="SMART" id="SM00729">
    <property type="entry name" value="Elp3"/>
    <property type="match status" value="1"/>
</dbReference>
<keyword evidence="9" id="KW-0411">Iron-sulfur</keyword>
<dbReference type="InterPro" id="IPR006638">
    <property type="entry name" value="Elp3/MiaA/NifB-like_rSAM"/>
</dbReference>
<evidence type="ECO:0000259" key="12">
    <source>
        <dbReference type="PROSITE" id="PS50926"/>
    </source>
</evidence>
<dbReference type="InterPro" id="IPR006467">
    <property type="entry name" value="MiaB-like_bact"/>
</dbReference>
<dbReference type="PANTHER" id="PTHR11918">
    <property type="entry name" value="RADICAL SAM PROTEINS"/>
    <property type="match status" value="1"/>
</dbReference>
<evidence type="ECO:0000256" key="3">
    <source>
        <dbReference type="ARBA" id="ARBA00013273"/>
    </source>
</evidence>
<dbReference type="SFLD" id="SFLDG01082">
    <property type="entry name" value="B12-binding_domain_containing"/>
    <property type="match status" value="1"/>
</dbReference>
<dbReference type="SUPFAM" id="SSF102114">
    <property type="entry name" value="Radical SAM enzymes"/>
    <property type="match status" value="1"/>
</dbReference>
<feature type="domain" description="Radical SAM core" evidence="14">
    <location>
        <begin position="124"/>
        <end position="354"/>
    </location>
</feature>
<dbReference type="RefSeq" id="WP_179509207.1">
    <property type="nucleotide sequence ID" value="NZ_JACCBY010000003.1"/>
</dbReference>
<evidence type="ECO:0000256" key="5">
    <source>
        <dbReference type="ARBA" id="ARBA00022679"/>
    </source>
</evidence>
<organism evidence="15 16">
    <name type="scientific">Sphingomonas melonis</name>
    <dbReference type="NCBI Taxonomy" id="152682"/>
    <lineage>
        <taxon>Bacteria</taxon>
        <taxon>Pseudomonadati</taxon>
        <taxon>Pseudomonadota</taxon>
        <taxon>Alphaproteobacteria</taxon>
        <taxon>Sphingomonadales</taxon>
        <taxon>Sphingomonadaceae</taxon>
        <taxon>Sphingomonas</taxon>
    </lineage>
</organism>
<protein>
    <recommendedName>
        <fullName evidence="3">tRNA (N(6)-L-threonylcarbamoyladenosine(37)-C(2))-methylthiotransferase</fullName>
        <ecNumber evidence="3">2.8.4.5</ecNumber>
    </recommendedName>
    <alternativeName>
        <fullName evidence="10">tRNA-t(6)A37 methylthiotransferase</fullName>
    </alternativeName>
</protein>
<keyword evidence="4" id="KW-0004">4Fe-4S</keyword>
<dbReference type="SFLD" id="SFLDS00029">
    <property type="entry name" value="Radical_SAM"/>
    <property type="match status" value="1"/>
</dbReference>
<evidence type="ECO:0000256" key="2">
    <source>
        <dbReference type="ARBA" id="ARBA00002399"/>
    </source>
</evidence>
<feature type="domain" description="TRAM" evidence="12">
    <location>
        <begin position="357"/>
        <end position="438"/>
    </location>
</feature>
<dbReference type="PROSITE" id="PS51449">
    <property type="entry name" value="MTTASE_N"/>
    <property type="match status" value="1"/>
</dbReference>
<evidence type="ECO:0000313" key="16">
    <source>
        <dbReference type="Proteomes" id="UP000517753"/>
    </source>
</evidence>
<dbReference type="InterPro" id="IPR013848">
    <property type="entry name" value="Methylthiotransferase_N"/>
</dbReference>
<dbReference type="InterPro" id="IPR058240">
    <property type="entry name" value="rSAM_sf"/>
</dbReference>
<dbReference type="Gene3D" id="3.80.30.20">
    <property type="entry name" value="tm_1862 like domain"/>
    <property type="match status" value="1"/>
</dbReference>
<evidence type="ECO:0000313" key="15">
    <source>
        <dbReference type="EMBL" id="NYD90777.1"/>
    </source>
</evidence>
<dbReference type="InterPro" id="IPR023404">
    <property type="entry name" value="rSAM_horseshoe"/>
</dbReference>
<evidence type="ECO:0000256" key="10">
    <source>
        <dbReference type="ARBA" id="ARBA00031213"/>
    </source>
</evidence>
<evidence type="ECO:0000256" key="11">
    <source>
        <dbReference type="ARBA" id="ARBA00051661"/>
    </source>
</evidence>
<dbReference type="InterPro" id="IPR005839">
    <property type="entry name" value="Methylthiotransferase"/>
</dbReference>
<feature type="domain" description="MTTase N-terminal" evidence="13">
    <location>
        <begin position="4"/>
        <end position="103"/>
    </location>
</feature>
<comment type="caution">
    <text evidence="15">The sequence shown here is derived from an EMBL/GenBank/DDBJ whole genome shotgun (WGS) entry which is preliminary data.</text>
</comment>
<dbReference type="Pfam" id="PF00919">
    <property type="entry name" value="UPF0004"/>
    <property type="match status" value="1"/>
</dbReference>
<comment type="cofactor">
    <cofactor evidence="1">
        <name>[4Fe-4S] cluster</name>
        <dbReference type="ChEBI" id="CHEBI:49883"/>
    </cofactor>
</comment>
<evidence type="ECO:0000256" key="7">
    <source>
        <dbReference type="ARBA" id="ARBA00022723"/>
    </source>
</evidence>
<dbReference type="PROSITE" id="PS50926">
    <property type="entry name" value="TRAM"/>
    <property type="match status" value="1"/>
</dbReference>
<dbReference type="InterPro" id="IPR007197">
    <property type="entry name" value="rSAM"/>
</dbReference>
<evidence type="ECO:0000256" key="4">
    <source>
        <dbReference type="ARBA" id="ARBA00022485"/>
    </source>
</evidence>
<dbReference type="GO" id="GO:0035598">
    <property type="term" value="F:tRNA (N(6)-L-threonylcarbamoyladenosine(37)-C(2))-methylthiotransferase activity"/>
    <property type="evidence" value="ECO:0007669"/>
    <property type="project" value="UniProtKB-EC"/>
</dbReference>
<dbReference type="Gene3D" id="3.40.50.12160">
    <property type="entry name" value="Methylthiotransferase, N-terminal domain"/>
    <property type="match status" value="1"/>
</dbReference>
<proteinExistence type="predicted"/>
<keyword evidence="16" id="KW-1185">Reference proteome</keyword>
<keyword evidence="7" id="KW-0479">Metal-binding</keyword>
<gene>
    <name evidence="15" type="ORF">HD841_002574</name>
</gene>
<keyword evidence="8" id="KW-0408">Iron</keyword>
<dbReference type="Proteomes" id="UP000517753">
    <property type="component" value="Unassembled WGS sequence"/>
</dbReference>
<dbReference type="EMBL" id="JACCBY010000003">
    <property type="protein sequence ID" value="NYD90777.1"/>
    <property type="molecule type" value="Genomic_DNA"/>
</dbReference>
<dbReference type="PANTHER" id="PTHR11918:SF45">
    <property type="entry name" value="THREONYLCARBAMOYLADENOSINE TRNA METHYLTHIOTRANSFERASE"/>
    <property type="match status" value="1"/>
</dbReference>
<evidence type="ECO:0000259" key="14">
    <source>
        <dbReference type="PROSITE" id="PS51918"/>
    </source>
</evidence>